<dbReference type="Pfam" id="PF03601">
    <property type="entry name" value="Cons_hypoth698"/>
    <property type="match status" value="1"/>
</dbReference>
<feature type="transmembrane region" description="Helical" evidence="7">
    <location>
        <begin position="60"/>
        <end position="82"/>
    </location>
</feature>
<evidence type="ECO:0000256" key="2">
    <source>
        <dbReference type="ARBA" id="ARBA00007977"/>
    </source>
</evidence>
<feature type="transmembrane region" description="Helical" evidence="7">
    <location>
        <begin position="122"/>
        <end position="142"/>
    </location>
</feature>
<feature type="transmembrane region" description="Helical" evidence="7">
    <location>
        <begin position="190"/>
        <end position="213"/>
    </location>
</feature>
<keyword evidence="9" id="KW-1185">Reference proteome</keyword>
<comment type="similarity">
    <text evidence="2">Belongs to the UPF0324 family.</text>
</comment>
<evidence type="ECO:0000256" key="5">
    <source>
        <dbReference type="ARBA" id="ARBA00022989"/>
    </source>
</evidence>
<reference evidence="8 9" key="1">
    <citation type="submission" date="2019-09" db="EMBL/GenBank/DDBJ databases">
        <title>Arthrobacter zafarii sp. nov., a moderately thermotolerant and halotolerant actinobacterium isolated from Cholistan desert soil of Pakistan.</title>
        <authorList>
            <person name="Amin A."/>
            <person name="Ahmed I."/>
            <person name="Khalid N."/>
            <person name="Schumann P."/>
            <person name="Busse H.J."/>
            <person name="Khan I.U."/>
            <person name="Li S."/>
            <person name="Li W.J."/>
        </authorList>
    </citation>
    <scope>NUCLEOTIDE SEQUENCE [LARGE SCALE GENOMIC DNA]</scope>
    <source>
        <strain evidence="8 9">NCCP-1664</strain>
    </source>
</reference>
<gene>
    <name evidence="8" type="ORF">NCCP1664_12920</name>
</gene>
<sequence length="332" mass="33065">MATARLVPGIAAAAAAAVLAWLAHLLAPAVPALTVAVVLGIAAANFPATARHVGGVLGPGLRFAATKFMRLGIVLLGLKLSIVDVLGLGWPVLAAVVGILVITFCGTYGMGRALRLPGRQPLLMAAGFSICGASAIGAMSAATGATRREAAAPVAMVTLCGTLAILVLPVAGTLLGLAPEDFGFWAGASVHDVGQVVATAQTAGTAALAAAVVVKLTRVLMLAPMVLAVSAAGRLRSRRAGPAGEAKLPPAVPLFVAGFLGAVGLRSLGVLDAGTLETAGHVQDWLLTLALFGLGTGVRARDFTGKGSRIVVLAVVSWILVAGLSLLALLAL</sequence>
<evidence type="ECO:0000256" key="6">
    <source>
        <dbReference type="ARBA" id="ARBA00023136"/>
    </source>
</evidence>
<comment type="subcellular location">
    <subcellularLocation>
        <location evidence="1">Cell membrane</location>
        <topology evidence="1">Multi-pass membrane protein</topology>
    </subcellularLocation>
</comment>
<evidence type="ECO:0000256" key="3">
    <source>
        <dbReference type="ARBA" id="ARBA00022475"/>
    </source>
</evidence>
<organism evidence="8 9">
    <name type="scientific">Zafaria cholistanensis</name>
    <dbReference type="NCBI Taxonomy" id="1682741"/>
    <lineage>
        <taxon>Bacteria</taxon>
        <taxon>Bacillati</taxon>
        <taxon>Actinomycetota</taxon>
        <taxon>Actinomycetes</taxon>
        <taxon>Micrococcales</taxon>
        <taxon>Micrococcaceae</taxon>
        <taxon>Zafaria</taxon>
    </lineage>
</organism>
<dbReference type="GO" id="GO:0005886">
    <property type="term" value="C:plasma membrane"/>
    <property type="evidence" value="ECO:0007669"/>
    <property type="project" value="UniProtKB-SubCell"/>
</dbReference>
<feature type="transmembrane region" description="Helical" evidence="7">
    <location>
        <begin position="30"/>
        <end position="48"/>
    </location>
</feature>
<keyword evidence="5 7" id="KW-1133">Transmembrane helix</keyword>
<protein>
    <submittedName>
        <fullName evidence="8">Membrane protein</fullName>
    </submittedName>
</protein>
<comment type="caution">
    <text evidence="8">The sequence shown here is derived from an EMBL/GenBank/DDBJ whole genome shotgun (WGS) entry which is preliminary data.</text>
</comment>
<keyword evidence="6 7" id="KW-0472">Membrane</keyword>
<dbReference type="PANTHER" id="PTHR30106">
    <property type="entry name" value="INNER MEMBRANE PROTEIN YEIH-RELATED"/>
    <property type="match status" value="1"/>
</dbReference>
<dbReference type="Proteomes" id="UP000325307">
    <property type="component" value="Unassembled WGS sequence"/>
</dbReference>
<evidence type="ECO:0000256" key="7">
    <source>
        <dbReference type="SAM" id="Phobius"/>
    </source>
</evidence>
<name>A0A5A7NPX4_9MICC</name>
<accession>A0A5A7NPX4</accession>
<dbReference type="RefSeq" id="WP_149956419.1">
    <property type="nucleotide sequence ID" value="NZ_BKDJ01000005.1"/>
</dbReference>
<feature type="transmembrane region" description="Helical" evidence="7">
    <location>
        <begin position="88"/>
        <end position="110"/>
    </location>
</feature>
<dbReference type="OrthoDB" id="9766798at2"/>
<keyword evidence="3" id="KW-1003">Cell membrane</keyword>
<dbReference type="EMBL" id="BKDJ01000005">
    <property type="protein sequence ID" value="GER22795.1"/>
    <property type="molecule type" value="Genomic_DNA"/>
</dbReference>
<dbReference type="AlphaFoldDB" id="A0A5A7NPX4"/>
<feature type="transmembrane region" description="Helical" evidence="7">
    <location>
        <begin position="154"/>
        <end position="178"/>
    </location>
</feature>
<evidence type="ECO:0000256" key="1">
    <source>
        <dbReference type="ARBA" id="ARBA00004651"/>
    </source>
</evidence>
<evidence type="ECO:0000256" key="4">
    <source>
        <dbReference type="ARBA" id="ARBA00022692"/>
    </source>
</evidence>
<proteinExistence type="inferred from homology"/>
<dbReference type="PANTHER" id="PTHR30106:SF2">
    <property type="entry name" value="UPF0324 INNER MEMBRANE PROTEIN YEIH"/>
    <property type="match status" value="1"/>
</dbReference>
<evidence type="ECO:0000313" key="9">
    <source>
        <dbReference type="Proteomes" id="UP000325307"/>
    </source>
</evidence>
<keyword evidence="4 7" id="KW-0812">Transmembrane</keyword>
<evidence type="ECO:0000313" key="8">
    <source>
        <dbReference type="EMBL" id="GER22795.1"/>
    </source>
</evidence>
<dbReference type="InterPro" id="IPR018383">
    <property type="entry name" value="UPF0324_pro"/>
</dbReference>
<feature type="transmembrane region" description="Helical" evidence="7">
    <location>
        <begin position="310"/>
        <end position="331"/>
    </location>
</feature>